<gene>
    <name evidence="2" type="ORF">ACFO3A_03705</name>
</gene>
<evidence type="ECO:0000313" key="3">
    <source>
        <dbReference type="Proteomes" id="UP001595967"/>
    </source>
</evidence>
<reference evidence="3" key="1">
    <citation type="journal article" date="2019" name="Int. J. Syst. Evol. Microbiol.">
        <title>The Global Catalogue of Microorganisms (GCM) 10K type strain sequencing project: providing services to taxonomists for standard genome sequencing and annotation.</title>
        <authorList>
            <consortium name="The Broad Institute Genomics Platform"/>
            <consortium name="The Broad Institute Genome Sequencing Center for Infectious Disease"/>
            <person name="Wu L."/>
            <person name="Ma J."/>
        </authorList>
    </citation>
    <scope>NUCLEOTIDE SEQUENCE [LARGE SCALE GENOMIC DNA]</scope>
    <source>
        <strain evidence="3">JCM 11650</strain>
    </source>
</reference>
<dbReference type="Proteomes" id="UP001595967">
    <property type="component" value="Unassembled WGS sequence"/>
</dbReference>
<evidence type="ECO:0000313" key="2">
    <source>
        <dbReference type="EMBL" id="MFC4621312.1"/>
    </source>
</evidence>
<accession>A0ABV9GVE9</accession>
<proteinExistence type="predicted"/>
<comment type="caution">
    <text evidence="2">The sequence shown here is derived from an EMBL/GenBank/DDBJ whole genome shotgun (WGS) entry which is preliminary data.</text>
</comment>
<organism evidence="2 3">
    <name type="scientific">Comamonas nitrativorans</name>
    <dbReference type="NCBI Taxonomy" id="108437"/>
    <lineage>
        <taxon>Bacteria</taxon>
        <taxon>Pseudomonadati</taxon>
        <taxon>Pseudomonadota</taxon>
        <taxon>Betaproteobacteria</taxon>
        <taxon>Burkholderiales</taxon>
        <taxon>Comamonadaceae</taxon>
        <taxon>Comamonas</taxon>
    </lineage>
</organism>
<evidence type="ECO:0000259" key="1">
    <source>
        <dbReference type="Pfam" id="PF25967"/>
    </source>
</evidence>
<name>A0ABV9GVE9_9BURK</name>
<dbReference type="Pfam" id="PF25967">
    <property type="entry name" value="RND-MFP_C"/>
    <property type="match status" value="1"/>
</dbReference>
<protein>
    <recommendedName>
        <fullName evidence="1">Multidrug resistance protein MdtA-like C-terminal permuted SH3 domain-containing protein</fullName>
    </recommendedName>
</protein>
<feature type="domain" description="Multidrug resistance protein MdtA-like C-terminal permuted SH3" evidence="1">
    <location>
        <begin position="4"/>
        <end position="29"/>
    </location>
</feature>
<dbReference type="RefSeq" id="WP_377724340.1">
    <property type="nucleotide sequence ID" value="NZ_JBHSEW010000002.1"/>
</dbReference>
<dbReference type="Gene3D" id="2.40.420.20">
    <property type="match status" value="1"/>
</dbReference>
<dbReference type="EMBL" id="JBHSEW010000002">
    <property type="protein sequence ID" value="MFC4621312.1"/>
    <property type="molecule type" value="Genomic_DNA"/>
</dbReference>
<sequence>MLTQAVGTDWLAESGVQAGDQVVVEGFQRFKPGEAVRPEPMSAQDYRPAAVDSQAAAAALRAALNGGK</sequence>
<keyword evidence="3" id="KW-1185">Reference proteome</keyword>
<dbReference type="InterPro" id="IPR058627">
    <property type="entry name" value="MdtA-like_C"/>
</dbReference>